<dbReference type="Proteomes" id="UP000308600">
    <property type="component" value="Unassembled WGS sequence"/>
</dbReference>
<evidence type="ECO:0000313" key="2">
    <source>
        <dbReference type="Proteomes" id="UP000308600"/>
    </source>
</evidence>
<sequence>MRDKKYSGLSFRKNSQPTSESASSNSHHKNRPPVSSSQDVERQSLSTTRTPTSVASVSYKPIERQSSTTWAQTSVASTSRVAYTSQPRTTSQFLSPPSNFQPPPAHRTRNCGYDNYSSSSFGRGSNNRTDGVNEWLHHSEASTSSSSRHTTPSGPPAHTAPFHPLPQANSTRPPSNHGGSQTARTSFSSAPVIDDFWRTEFFHLSNNSTARPSSHSSNNEQYKWDMSENSQGWASAGQSSTRPSNLSNNPTSWTAQPSSQSSNNDWGSTSSSFFPAPSKKQGKKQSRREKQWEKARELYNSIQPEAEILTLADDRVPWIKPPVVADSRPGRWTRYEFEGTRFVEMRKGEEAEGDENSLYKTYYDRHFLISISTDTEFTPPDGLTTDIGIFGLPCPGYPFMSRGYNGNLTAREKPPKWLYTTRDPPAGSLSQEPPTPRIEALPLIGAPDPVAAAAKREFMCQMDGSPPGSPCANTQPSGDCDEHVGMPVSPQLPSPHQPSADNLHGYSPGSPCANTQPSDDHDKHVGMPVTPEFLSPDQPSANSLPEISDAVAAASPDMAPEDKMVVDIPIAEGSCISLPLDCDEVAPCGPPDDDDDDRISLGEDDSEWESTYLSHFKPSTIPPLDVEASNSFATSGSVVVTTCSVVNRVDGGEVHQTLDVREPLLKRQRSISPGPSFPSSSSSTLLPSKPLNLEDRLGSIGAPMVDENSGLYAVDSPLDEERRWLKRGRRGGECAKKNRERIQRKRARQASGGT</sequence>
<name>A0ACD3A5K7_9AGAR</name>
<organism evidence="1 2">
    <name type="scientific">Pluteus cervinus</name>
    <dbReference type="NCBI Taxonomy" id="181527"/>
    <lineage>
        <taxon>Eukaryota</taxon>
        <taxon>Fungi</taxon>
        <taxon>Dikarya</taxon>
        <taxon>Basidiomycota</taxon>
        <taxon>Agaricomycotina</taxon>
        <taxon>Agaricomycetes</taxon>
        <taxon>Agaricomycetidae</taxon>
        <taxon>Agaricales</taxon>
        <taxon>Pluteineae</taxon>
        <taxon>Pluteaceae</taxon>
        <taxon>Pluteus</taxon>
    </lineage>
</organism>
<proteinExistence type="predicted"/>
<protein>
    <submittedName>
        <fullName evidence="1">Uncharacterized protein</fullName>
    </submittedName>
</protein>
<evidence type="ECO:0000313" key="1">
    <source>
        <dbReference type="EMBL" id="TFK61113.1"/>
    </source>
</evidence>
<reference evidence="1 2" key="1">
    <citation type="journal article" date="2019" name="Nat. Ecol. Evol.">
        <title>Megaphylogeny resolves global patterns of mushroom evolution.</title>
        <authorList>
            <person name="Varga T."/>
            <person name="Krizsan K."/>
            <person name="Foldi C."/>
            <person name="Dima B."/>
            <person name="Sanchez-Garcia M."/>
            <person name="Sanchez-Ramirez S."/>
            <person name="Szollosi G.J."/>
            <person name="Szarkandi J.G."/>
            <person name="Papp V."/>
            <person name="Albert L."/>
            <person name="Andreopoulos W."/>
            <person name="Angelini C."/>
            <person name="Antonin V."/>
            <person name="Barry K.W."/>
            <person name="Bougher N.L."/>
            <person name="Buchanan P."/>
            <person name="Buyck B."/>
            <person name="Bense V."/>
            <person name="Catcheside P."/>
            <person name="Chovatia M."/>
            <person name="Cooper J."/>
            <person name="Damon W."/>
            <person name="Desjardin D."/>
            <person name="Finy P."/>
            <person name="Geml J."/>
            <person name="Haridas S."/>
            <person name="Hughes K."/>
            <person name="Justo A."/>
            <person name="Karasinski D."/>
            <person name="Kautmanova I."/>
            <person name="Kiss B."/>
            <person name="Kocsube S."/>
            <person name="Kotiranta H."/>
            <person name="LaButti K.M."/>
            <person name="Lechner B.E."/>
            <person name="Liimatainen K."/>
            <person name="Lipzen A."/>
            <person name="Lukacs Z."/>
            <person name="Mihaltcheva S."/>
            <person name="Morgado L.N."/>
            <person name="Niskanen T."/>
            <person name="Noordeloos M.E."/>
            <person name="Ohm R.A."/>
            <person name="Ortiz-Santana B."/>
            <person name="Ovrebo C."/>
            <person name="Racz N."/>
            <person name="Riley R."/>
            <person name="Savchenko A."/>
            <person name="Shiryaev A."/>
            <person name="Soop K."/>
            <person name="Spirin V."/>
            <person name="Szebenyi C."/>
            <person name="Tomsovsky M."/>
            <person name="Tulloss R.E."/>
            <person name="Uehling J."/>
            <person name="Grigoriev I.V."/>
            <person name="Vagvolgyi C."/>
            <person name="Papp T."/>
            <person name="Martin F.M."/>
            <person name="Miettinen O."/>
            <person name="Hibbett D.S."/>
            <person name="Nagy L.G."/>
        </authorList>
    </citation>
    <scope>NUCLEOTIDE SEQUENCE [LARGE SCALE GENOMIC DNA]</scope>
    <source>
        <strain evidence="1 2">NL-1719</strain>
    </source>
</reference>
<dbReference type="EMBL" id="ML208693">
    <property type="protein sequence ID" value="TFK61113.1"/>
    <property type="molecule type" value="Genomic_DNA"/>
</dbReference>
<accession>A0ACD3A5K7</accession>
<gene>
    <name evidence="1" type="ORF">BDN72DRAFT_904383</name>
</gene>
<keyword evidence="2" id="KW-1185">Reference proteome</keyword>